<dbReference type="InterPro" id="IPR000587">
    <property type="entry name" value="Creatinase_N"/>
</dbReference>
<dbReference type="Proteomes" id="UP000293719">
    <property type="component" value="Chromosome"/>
</dbReference>
<dbReference type="InterPro" id="IPR036005">
    <property type="entry name" value="Creatinase/aminopeptidase-like"/>
</dbReference>
<dbReference type="Gene3D" id="3.40.350.10">
    <property type="entry name" value="Creatinase/prolidase N-terminal domain"/>
    <property type="match status" value="2"/>
</dbReference>
<protein>
    <submittedName>
        <fullName evidence="7">Aminopeptidase P family protein</fullName>
    </submittedName>
</protein>
<dbReference type="InterPro" id="IPR029149">
    <property type="entry name" value="Creatin/AminoP/Spt16_N"/>
</dbReference>
<dbReference type="EMBL" id="CP036532">
    <property type="protein sequence ID" value="QBK31478.1"/>
    <property type="molecule type" value="Genomic_DNA"/>
</dbReference>
<keyword evidence="2" id="KW-0479">Metal-binding</keyword>
<dbReference type="GO" id="GO:0046872">
    <property type="term" value="F:metal ion binding"/>
    <property type="evidence" value="ECO:0007669"/>
    <property type="project" value="UniProtKB-KW"/>
</dbReference>
<keyword evidence="3" id="KW-0378">Hydrolase</keyword>
<evidence type="ECO:0000256" key="2">
    <source>
        <dbReference type="ARBA" id="ARBA00022723"/>
    </source>
</evidence>
<dbReference type="InterPro" id="IPR000994">
    <property type="entry name" value="Pept_M24"/>
</dbReference>
<dbReference type="Pfam" id="PF01321">
    <property type="entry name" value="Creatinase_N"/>
    <property type="match status" value="1"/>
</dbReference>
<keyword evidence="7" id="KW-0645">Protease</keyword>
<keyword evidence="7" id="KW-0031">Aminopeptidase</keyword>
<accession>A0A4V1A459</accession>
<dbReference type="GO" id="GO:0005737">
    <property type="term" value="C:cytoplasm"/>
    <property type="evidence" value="ECO:0007669"/>
    <property type="project" value="UniProtKB-ARBA"/>
</dbReference>
<proteinExistence type="inferred from homology"/>
<dbReference type="InterPro" id="IPR032416">
    <property type="entry name" value="Peptidase_M24_C"/>
</dbReference>
<dbReference type="InterPro" id="IPR033740">
    <property type="entry name" value="Pept_M24B"/>
</dbReference>
<keyword evidence="8" id="KW-1185">Reference proteome</keyword>
<evidence type="ECO:0000256" key="1">
    <source>
        <dbReference type="ARBA" id="ARBA00008766"/>
    </source>
</evidence>
<evidence type="ECO:0000259" key="5">
    <source>
        <dbReference type="Pfam" id="PF01321"/>
    </source>
</evidence>
<evidence type="ECO:0000259" key="4">
    <source>
        <dbReference type="Pfam" id="PF00557"/>
    </source>
</evidence>
<dbReference type="OrthoDB" id="9806388at2"/>
<dbReference type="Pfam" id="PF00557">
    <property type="entry name" value="Peptidase_M24"/>
    <property type="match status" value="1"/>
</dbReference>
<dbReference type="InterPro" id="IPR050422">
    <property type="entry name" value="X-Pro_aminopeptidase_P"/>
</dbReference>
<evidence type="ECO:0000256" key="3">
    <source>
        <dbReference type="ARBA" id="ARBA00022801"/>
    </source>
</evidence>
<dbReference type="RefSeq" id="WP_131617141.1">
    <property type="nucleotide sequence ID" value="NZ_CP036532.1"/>
</dbReference>
<evidence type="ECO:0000313" key="8">
    <source>
        <dbReference type="Proteomes" id="UP000293719"/>
    </source>
</evidence>
<dbReference type="PANTHER" id="PTHR43763">
    <property type="entry name" value="XAA-PRO AMINOPEPTIDASE 1"/>
    <property type="match status" value="1"/>
</dbReference>
<dbReference type="GO" id="GO:0070006">
    <property type="term" value="F:metalloaminopeptidase activity"/>
    <property type="evidence" value="ECO:0007669"/>
    <property type="project" value="InterPro"/>
</dbReference>
<dbReference type="Pfam" id="PF16188">
    <property type="entry name" value="Peptidase_M24_C"/>
    <property type="match status" value="1"/>
</dbReference>
<comment type="similarity">
    <text evidence="1">Belongs to the peptidase M24B family.</text>
</comment>
<dbReference type="Pfam" id="PF16189">
    <property type="entry name" value="Creatinase_N_2"/>
    <property type="match status" value="1"/>
</dbReference>
<feature type="domain" description="Peptidase M24 C-terminal" evidence="6">
    <location>
        <begin position="550"/>
        <end position="610"/>
    </location>
</feature>
<gene>
    <name evidence="7" type="ORF">E0E05_13190</name>
</gene>
<feature type="domain" description="Creatinase N-terminal" evidence="5">
    <location>
        <begin position="17"/>
        <end position="148"/>
    </location>
</feature>
<dbReference type="GeneID" id="90768258"/>
<dbReference type="SUPFAM" id="SSF53092">
    <property type="entry name" value="Creatinase/prolidase N-terminal domain"/>
    <property type="match status" value="1"/>
</dbReference>
<organism evidence="7 8">
    <name type="scientific">Roseitalea porphyridii</name>
    <dbReference type="NCBI Taxonomy" id="1852022"/>
    <lineage>
        <taxon>Bacteria</taxon>
        <taxon>Pseudomonadati</taxon>
        <taxon>Pseudomonadota</taxon>
        <taxon>Alphaproteobacteria</taxon>
        <taxon>Hyphomicrobiales</taxon>
        <taxon>Ahrensiaceae</taxon>
        <taxon>Roseitalea</taxon>
    </lineage>
</organism>
<dbReference type="Gene3D" id="3.90.230.10">
    <property type="entry name" value="Creatinase/methionine aminopeptidase superfamily"/>
    <property type="match status" value="1"/>
</dbReference>
<dbReference type="AlphaFoldDB" id="A0A4V1A459"/>
<feature type="domain" description="Peptidase M24" evidence="4">
    <location>
        <begin position="325"/>
        <end position="537"/>
    </location>
</feature>
<evidence type="ECO:0000259" key="6">
    <source>
        <dbReference type="Pfam" id="PF16188"/>
    </source>
</evidence>
<evidence type="ECO:0000313" key="7">
    <source>
        <dbReference type="EMBL" id="QBK31478.1"/>
    </source>
</evidence>
<name>A0A4V1A459_9HYPH</name>
<reference evidence="7 8" key="1">
    <citation type="journal article" date="2017" name="Int. J. Syst. Evol. Microbiol.">
        <title>Roseitalea porphyridii gen. nov., sp. nov., isolated from a red alga, and reclassification of Hoeflea suaedae Chung et al. 2013 as Pseudohoeflea suaedae gen. nov., comb. nov.</title>
        <authorList>
            <person name="Hyeon J.W."/>
            <person name="Jeong S.E."/>
            <person name="Baek K."/>
            <person name="Jeon C.O."/>
        </authorList>
    </citation>
    <scope>NUCLEOTIDE SEQUENCE [LARGE SCALE GENOMIC DNA]</scope>
    <source>
        <strain evidence="7 8">MA7-20</strain>
    </source>
</reference>
<sequence>MFQSFATRSDPTTGRPRLAVLREQLAAMGLDGFVVPHADAHQNEYLPPHAERLAWLTGFTGSAGTAVVLTDTAHVFVDGRYTLQLRQQADMNVFTPQSLTDTPPHQWLADNLAKGTRLGFDPWLHTIGEAKRLEQACAKADAELIAVSDNPVDAVWADAPPPPAAPVRLHPIERAGKSAKAKLRAMARTVRQAGAAATVLTDPASVCWAFNIRGADVVHTPLALAWAIVPARGAPQLFIDPAKHAGAVTDHLRDHADLQSPEAFEAALSDLGRTATRPVMLDPARAAAAIAAIVEDAGGTVIEGTDPAVLPRAAKNRSERKGAVEAHRRDGAAMATFLAWLDAQDPASLNEIAIVEKLERVRTETGERLGMPLREIAFDTICGAGPHGAIVHYRVDEKSNRAVAPGDLILIDSGAQYEDGTTDITRVIATGEASEDQRHHFTLVLKGMIAMSQARFPEGTRGVDLDVLARRPLWAAGLDYGHGTGHGVGSYLGVHEGPQNLSRRGMAVLEEGMIVSNEPGYYVEGSHGIRIENLVMVAPAKVPEGGEKPMHAFTTLTLCPIDRRLIAPKLLDRAERRWLNRYHARVRRELSKLIDDPAVLGWLERATAPVR</sequence>
<dbReference type="CDD" id="cd01085">
    <property type="entry name" value="APP"/>
    <property type="match status" value="1"/>
</dbReference>
<dbReference type="KEGG" id="rpod:E0E05_13190"/>
<dbReference type="PANTHER" id="PTHR43763:SF6">
    <property type="entry name" value="XAA-PRO AMINOPEPTIDASE 1"/>
    <property type="match status" value="1"/>
</dbReference>
<dbReference type="SUPFAM" id="SSF55920">
    <property type="entry name" value="Creatinase/aminopeptidase"/>
    <property type="match status" value="1"/>
</dbReference>
<dbReference type="FunFam" id="3.90.230.10:FF:000009">
    <property type="entry name" value="xaa-Pro aminopeptidase 2"/>
    <property type="match status" value="1"/>
</dbReference>